<proteinExistence type="predicted"/>
<organism evidence="3 4">
    <name type="scientific">Litoreibacter roseus</name>
    <dbReference type="NCBI Taxonomy" id="2601869"/>
    <lineage>
        <taxon>Bacteria</taxon>
        <taxon>Pseudomonadati</taxon>
        <taxon>Pseudomonadota</taxon>
        <taxon>Alphaproteobacteria</taxon>
        <taxon>Rhodobacterales</taxon>
        <taxon>Roseobacteraceae</taxon>
        <taxon>Litoreibacter</taxon>
    </lineage>
</organism>
<keyword evidence="4" id="KW-1185">Reference proteome</keyword>
<dbReference type="Gene3D" id="3.30.1330.200">
    <property type="match status" value="1"/>
</dbReference>
<dbReference type="OrthoDB" id="9807202at2"/>
<reference evidence="3 4" key="1">
    <citation type="submission" date="2019-12" db="EMBL/GenBank/DDBJ databases">
        <title>Litoreibacter badius sp. nov., a novel bacteriochlorophyll a-containing bacterium in the genus Litoreibacter.</title>
        <authorList>
            <person name="Kanamuro M."/>
            <person name="Takabe Y."/>
            <person name="Mori K."/>
            <person name="Takaichi S."/>
            <person name="Hanada S."/>
        </authorList>
    </citation>
    <scope>NUCLEOTIDE SEQUENCE [LARGE SCALE GENOMIC DNA]</scope>
    <source>
        <strain evidence="3 4">K6</strain>
    </source>
</reference>
<keyword evidence="1" id="KW-0145">Chemotaxis</keyword>
<protein>
    <recommendedName>
        <fullName evidence="5">Chemotaxis protein CheD</fullName>
    </recommendedName>
</protein>
<sequence>MNHFLLPGDRIKFSNRKYGTHAMELLINQMLHKGASKATFQAKIFGGADMQNGLKNIGKLNADFARSFLKNEDIPIVAASLNGVHARRVRFWPGTGAAQQLKVPGMEMQADPLQIVRPSTRPRQRGAILFDDD</sequence>
<dbReference type="PANTHER" id="PTHR35147:SF2">
    <property type="entry name" value="CHEMORECEPTOR GLUTAMINE DEAMIDASE CHED-RELATED"/>
    <property type="match status" value="1"/>
</dbReference>
<dbReference type="InterPro" id="IPR011324">
    <property type="entry name" value="Cytotoxic_necrot_fac-like_cat"/>
</dbReference>
<dbReference type="RefSeq" id="WP_159809101.1">
    <property type="nucleotide sequence ID" value="NZ_BLJE01000004.1"/>
</dbReference>
<gene>
    <name evidence="3" type="ORF">KIN_33120</name>
</gene>
<name>A0A6N6JLT5_9RHOB</name>
<keyword evidence="2" id="KW-0378">Hydrolase</keyword>
<dbReference type="Pfam" id="PF03975">
    <property type="entry name" value="CheD"/>
    <property type="match status" value="1"/>
</dbReference>
<evidence type="ECO:0000256" key="2">
    <source>
        <dbReference type="ARBA" id="ARBA00022801"/>
    </source>
</evidence>
<dbReference type="CDD" id="cd16352">
    <property type="entry name" value="CheD"/>
    <property type="match status" value="1"/>
</dbReference>
<evidence type="ECO:0000313" key="4">
    <source>
        <dbReference type="Proteomes" id="UP000436822"/>
    </source>
</evidence>
<evidence type="ECO:0000256" key="1">
    <source>
        <dbReference type="ARBA" id="ARBA00022500"/>
    </source>
</evidence>
<comment type="caution">
    <text evidence="3">The sequence shown here is derived from an EMBL/GenBank/DDBJ whole genome shotgun (WGS) entry which is preliminary data.</text>
</comment>
<dbReference type="GO" id="GO:0050568">
    <property type="term" value="F:protein-glutamine glutaminase activity"/>
    <property type="evidence" value="ECO:0007669"/>
    <property type="project" value="InterPro"/>
</dbReference>
<dbReference type="Proteomes" id="UP000436822">
    <property type="component" value="Unassembled WGS sequence"/>
</dbReference>
<dbReference type="EMBL" id="BLJE01000004">
    <property type="protein sequence ID" value="GFE66238.1"/>
    <property type="molecule type" value="Genomic_DNA"/>
</dbReference>
<dbReference type="AlphaFoldDB" id="A0A6N6JLT5"/>
<dbReference type="SUPFAM" id="SSF64438">
    <property type="entry name" value="CNF1/YfiH-like putative cysteine hydrolases"/>
    <property type="match status" value="1"/>
</dbReference>
<dbReference type="InterPro" id="IPR005659">
    <property type="entry name" value="Chemorcpt_Glu_NH3ase_CheD"/>
</dbReference>
<dbReference type="GO" id="GO:0006935">
    <property type="term" value="P:chemotaxis"/>
    <property type="evidence" value="ECO:0007669"/>
    <property type="project" value="UniProtKB-KW"/>
</dbReference>
<dbReference type="PANTHER" id="PTHR35147">
    <property type="entry name" value="CHEMORECEPTOR GLUTAMINE DEAMIDASE CHED-RELATED"/>
    <property type="match status" value="1"/>
</dbReference>
<evidence type="ECO:0008006" key="5">
    <source>
        <dbReference type="Google" id="ProtNLM"/>
    </source>
</evidence>
<dbReference type="InterPro" id="IPR038592">
    <property type="entry name" value="CheD-like_sf"/>
</dbReference>
<evidence type="ECO:0000313" key="3">
    <source>
        <dbReference type="EMBL" id="GFE66238.1"/>
    </source>
</evidence>
<accession>A0A6N6JLT5</accession>